<organism evidence="8 9">
    <name type="scientific">Scophthalmus maximus</name>
    <name type="common">Turbot</name>
    <name type="synonym">Psetta maxima</name>
    <dbReference type="NCBI Taxonomy" id="52904"/>
    <lineage>
        <taxon>Eukaryota</taxon>
        <taxon>Metazoa</taxon>
        <taxon>Chordata</taxon>
        <taxon>Craniata</taxon>
        <taxon>Vertebrata</taxon>
        <taxon>Euteleostomi</taxon>
        <taxon>Actinopterygii</taxon>
        <taxon>Neopterygii</taxon>
        <taxon>Teleostei</taxon>
        <taxon>Neoteleostei</taxon>
        <taxon>Acanthomorphata</taxon>
        <taxon>Carangaria</taxon>
        <taxon>Pleuronectiformes</taxon>
        <taxon>Pleuronectoidei</taxon>
        <taxon>Scophthalmidae</taxon>
        <taxon>Scophthalmus</taxon>
    </lineage>
</organism>
<dbReference type="GO" id="GO:0030003">
    <property type="term" value="P:intracellular monoatomic cation homeostasis"/>
    <property type="evidence" value="ECO:0007669"/>
    <property type="project" value="TreeGrafter"/>
</dbReference>
<keyword evidence="7" id="KW-0732">Signal</keyword>
<dbReference type="GO" id="GO:0140410">
    <property type="term" value="F:monoatomic cation:bicarbonate symporter activity"/>
    <property type="evidence" value="ECO:0007669"/>
    <property type="project" value="TreeGrafter"/>
</dbReference>
<dbReference type="GO" id="GO:0005886">
    <property type="term" value="C:plasma membrane"/>
    <property type="evidence" value="ECO:0007669"/>
    <property type="project" value="TreeGrafter"/>
</dbReference>
<reference evidence="8" key="1">
    <citation type="submission" date="2023-05" db="EMBL/GenBank/DDBJ databases">
        <title>High-quality long-read genome of Scophthalmus maximus.</title>
        <authorList>
            <person name="Lien S."/>
            <person name="Martinez P."/>
        </authorList>
    </citation>
    <scope>NUCLEOTIDE SEQUENCE [LARGE SCALE GENOMIC DNA]</scope>
</reference>
<reference evidence="8" key="2">
    <citation type="submission" date="2025-08" db="UniProtKB">
        <authorList>
            <consortium name="Ensembl"/>
        </authorList>
    </citation>
    <scope>IDENTIFICATION</scope>
</reference>
<feature type="chain" id="PRO_5034567493" evidence="7">
    <location>
        <begin position="22"/>
        <end position="499"/>
    </location>
</feature>
<evidence type="ECO:0000256" key="2">
    <source>
        <dbReference type="ARBA" id="ARBA00006939"/>
    </source>
</evidence>
<accession>A0A8D3A7B9</accession>
<gene>
    <name evidence="8" type="primary">SLC39A8</name>
</gene>
<proteinExistence type="inferred from homology"/>
<evidence type="ECO:0000256" key="7">
    <source>
        <dbReference type="SAM" id="SignalP"/>
    </source>
</evidence>
<feature type="signal peptide" evidence="7">
    <location>
        <begin position="1"/>
        <end position="21"/>
    </location>
</feature>
<protein>
    <submittedName>
        <fullName evidence="8">Solute carrier family 39 member 8</fullName>
    </submittedName>
</protein>
<evidence type="ECO:0000256" key="6">
    <source>
        <dbReference type="SAM" id="Phobius"/>
    </source>
</evidence>
<dbReference type="Proteomes" id="UP000694558">
    <property type="component" value="Chromosome 17"/>
</dbReference>
<dbReference type="Ensembl" id="ENSSMAT00000013864.2">
    <property type="protein sequence ID" value="ENSSMAP00000013689.2"/>
    <property type="gene ID" value="ENSSMAG00000008412.2"/>
</dbReference>
<dbReference type="InterPro" id="IPR003689">
    <property type="entry name" value="ZIP"/>
</dbReference>
<dbReference type="GeneTree" id="ENSGT00940000158926"/>
<feature type="transmembrane region" description="Helical" evidence="6">
    <location>
        <begin position="469"/>
        <end position="496"/>
    </location>
</feature>
<evidence type="ECO:0000256" key="1">
    <source>
        <dbReference type="ARBA" id="ARBA00004141"/>
    </source>
</evidence>
<dbReference type="GO" id="GO:0071578">
    <property type="term" value="P:zinc ion import across plasma membrane"/>
    <property type="evidence" value="ECO:0007669"/>
    <property type="project" value="TreeGrafter"/>
</dbReference>
<feature type="transmembrane region" description="Helical" evidence="6">
    <location>
        <begin position="186"/>
        <end position="208"/>
    </location>
</feature>
<keyword evidence="4 6" id="KW-1133">Transmembrane helix</keyword>
<keyword evidence="3 6" id="KW-0812">Transmembrane</keyword>
<evidence type="ECO:0000313" key="8">
    <source>
        <dbReference type="Ensembl" id="ENSSMAP00000013689.2"/>
    </source>
</evidence>
<sequence>MLRARCVLACALLAFVPAARGAGRAAAATPADGLGFLENILHFYGENASISTRDLEDLLLLISARRSDTVEVDNPLANQEASQSDTNQRSFVIFTFRNELVSLLITYGIPQCNFLVHNIVVMLLETLCGIICCPSAEQILSHFGFSNVSQLTVGHLGRICPAVLTQVLLPSCPYTSKIVLSPDYSVWGYGFLAVTVINFASLLGLLLIPFTKKSYFPKVLTYFIGLAIGTLFSNAVLQLIPEALGFDPKADNYVANAVGIFGGFYLLFFVEKVLKLCLRMDHELGHSHFTPAELPQENSLHNGGMADMSDSIILSGISTVTLDKSSLTSELPHPKQMTSIKTVAWMITLSDALHNFIDGLAIGASFTVSILTGFSTSTAIVCEEFPHELGDFVILLNSGMSIPQAIFFNLLSALSCYVGLVFGILLGSNFAPNAIFAIAGGMFLYIALADMFPEMDSIARDQKETSAKIVFFLIQNAGLLTGFTIILLITIFAGHINLG</sequence>
<dbReference type="PANTHER" id="PTHR12191">
    <property type="entry name" value="SOLUTE CARRIER FAMILY 39"/>
    <property type="match status" value="1"/>
</dbReference>
<feature type="transmembrane region" description="Helical" evidence="6">
    <location>
        <begin position="220"/>
        <end position="241"/>
    </location>
</feature>
<evidence type="ECO:0000256" key="5">
    <source>
        <dbReference type="ARBA" id="ARBA00023136"/>
    </source>
</evidence>
<keyword evidence="5 6" id="KW-0472">Membrane</keyword>
<dbReference type="GO" id="GO:0005385">
    <property type="term" value="F:zinc ion transmembrane transporter activity"/>
    <property type="evidence" value="ECO:0007669"/>
    <property type="project" value="TreeGrafter"/>
</dbReference>
<dbReference type="InterPro" id="IPR050799">
    <property type="entry name" value="ZIP_Transporter"/>
</dbReference>
<name>A0A8D3A7B9_SCOMX</name>
<dbReference type="AlphaFoldDB" id="A0A8D3A7B9"/>
<evidence type="ECO:0000313" key="9">
    <source>
        <dbReference type="Proteomes" id="UP000694558"/>
    </source>
</evidence>
<comment type="similarity">
    <text evidence="2">Belongs to the ZIP transporter (TC 2.A.5) family.</text>
</comment>
<evidence type="ECO:0000256" key="4">
    <source>
        <dbReference type="ARBA" id="ARBA00022989"/>
    </source>
</evidence>
<feature type="transmembrane region" description="Helical" evidence="6">
    <location>
        <begin position="405"/>
        <end position="424"/>
    </location>
</feature>
<feature type="transmembrane region" description="Helical" evidence="6">
    <location>
        <begin position="253"/>
        <end position="270"/>
    </location>
</feature>
<evidence type="ECO:0000256" key="3">
    <source>
        <dbReference type="ARBA" id="ARBA00022692"/>
    </source>
</evidence>
<dbReference type="PANTHER" id="PTHR12191:SF2">
    <property type="entry name" value="METAL CATION SYMPORTER ZIP8"/>
    <property type="match status" value="1"/>
</dbReference>
<feature type="transmembrane region" description="Helical" evidence="6">
    <location>
        <begin position="430"/>
        <end position="448"/>
    </location>
</feature>
<comment type="subcellular location">
    <subcellularLocation>
        <location evidence="1">Membrane</location>
        <topology evidence="1">Multi-pass membrane protein</topology>
    </subcellularLocation>
</comment>
<dbReference type="Pfam" id="PF02535">
    <property type="entry name" value="Zip"/>
    <property type="match status" value="1"/>
</dbReference>